<feature type="binding site" evidence="6">
    <location>
        <position position="124"/>
    </location>
    <ligand>
        <name>S-adenosyl-L-methionine</name>
        <dbReference type="ChEBI" id="CHEBI:59789"/>
    </ligand>
</feature>
<dbReference type="PRINTS" id="PR00996">
    <property type="entry name" value="CHERMTFRASE"/>
</dbReference>
<dbReference type="Pfam" id="PF01739">
    <property type="entry name" value="CheR"/>
    <property type="match status" value="1"/>
</dbReference>
<dbReference type="PANTHER" id="PTHR24422">
    <property type="entry name" value="CHEMOTAXIS PROTEIN METHYLTRANSFERASE"/>
    <property type="match status" value="1"/>
</dbReference>
<keyword evidence="2 5" id="KW-0489">Methyltransferase</keyword>
<keyword evidence="3 5" id="KW-0808">Transferase</keyword>
<feature type="binding site" evidence="6">
    <location>
        <begin position="205"/>
        <end position="206"/>
    </location>
    <ligand>
        <name>S-adenosyl-L-methionine</name>
        <dbReference type="ChEBI" id="CHEBI:59789"/>
    </ligand>
</feature>
<dbReference type="Pfam" id="PF03705">
    <property type="entry name" value="CheR_N"/>
    <property type="match status" value="1"/>
</dbReference>
<dbReference type="PIRSF" id="PIRSF000410">
    <property type="entry name" value="CheR"/>
    <property type="match status" value="1"/>
</dbReference>
<dbReference type="PROSITE" id="PS50123">
    <property type="entry name" value="CHER"/>
    <property type="match status" value="1"/>
</dbReference>
<dbReference type="SUPFAM" id="SSF47757">
    <property type="entry name" value="Chemotaxis receptor methyltransferase CheR, N-terminal domain"/>
    <property type="match status" value="1"/>
</dbReference>
<gene>
    <name evidence="8" type="ORF">EJB06_03730</name>
</gene>
<evidence type="ECO:0000256" key="6">
    <source>
        <dbReference type="PIRSR" id="PIRSR000410-1"/>
    </source>
</evidence>
<evidence type="ECO:0000256" key="2">
    <source>
        <dbReference type="ARBA" id="ARBA00022603"/>
    </source>
</evidence>
<dbReference type="InterPro" id="IPR029063">
    <property type="entry name" value="SAM-dependent_MTases_sf"/>
</dbReference>
<dbReference type="SUPFAM" id="SSF53335">
    <property type="entry name" value="S-adenosyl-L-methionine-dependent methyltransferases"/>
    <property type="match status" value="1"/>
</dbReference>
<feature type="domain" description="CheR-type methyltransferase" evidence="7">
    <location>
        <begin position="6"/>
        <end position="276"/>
    </location>
</feature>
<dbReference type="Gene3D" id="1.10.155.10">
    <property type="entry name" value="Chemotaxis receptor methyltransferase CheR, N-terminal domain"/>
    <property type="match status" value="1"/>
</dbReference>
<dbReference type="GO" id="GO:0008983">
    <property type="term" value="F:protein-glutamate O-methyltransferase activity"/>
    <property type="evidence" value="ECO:0007669"/>
    <property type="project" value="UniProtKB-EC"/>
</dbReference>
<dbReference type="GO" id="GO:0032259">
    <property type="term" value="P:methylation"/>
    <property type="evidence" value="ECO:0007669"/>
    <property type="project" value="UniProtKB-KW"/>
</dbReference>
<comment type="function">
    <text evidence="5">Methylation of the membrane-bound methyl-accepting chemotaxis proteins (MCP) to form gamma-glutamyl methyl ester residues in MCP.</text>
</comment>
<dbReference type="InterPro" id="IPR022641">
    <property type="entry name" value="CheR_N"/>
</dbReference>
<evidence type="ECO:0000256" key="5">
    <source>
        <dbReference type="PIRNR" id="PIRNR000410"/>
    </source>
</evidence>
<dbReference type="InterPro" id="IPR036804">
    <property type="entry name" value="CheR_N_sf"/>
</dbReference>
<evidence type="ECO:0000256" key="3">
    <source>
        <dbReference type="ARBA" id="ARBA00022679"/>
    </source>
</evidence>
<proteinExistence type="predicted"/>
<evidence type="ECO:0000256" key="4">
    <source>
        <dbReference type="ARBA" id="ARBA00022691"/>
    </source>
</evidence>
<feature type="binding site" evidence="6">
    <location>
        <position position="83"/>
    </location>
    <ligand>
        <name>S-adenosyl-L-methionine</name>
        <dbReference type="ChEBI" id="CHEBI:59789"/>
    </ligand>
</feature>
<evidence type="ECO:0000259" key="7">
    <source>
        <dbReference type="PROSITE" id="PS50123"/>
    </source>
</evidence>
<dbReference type="InterPro" id="IPR000780">
    <property type="entry name" value="CheR_MeTrfase"/>
</dbReference>
<name>A0A430HRT3_9BURK</name>
<feature type="binding site" evidence="6">
    <location>
        <position position="89"/>
    </location>
    <ligand>
        <name>S-adenosyl-L-methionine</name>
        <dbReference type="ChEBI" id="CHEBI:59789"/>
    </ligand>
</feature>
<keyword evidence="9" id="KW-1185">Reference proteome</keyword>
<dbReference type="AlphaFoldDB" id="A0A430HRT3"/>
<dbReference type="Proteomes" id="UP000278085">
    <property type="component" value="Unassembled WGS sequence"/>
</dbReference>
<dbReference type="InterPro" id="IPR050903">
    <property type="entry name" value="Bact_Chemotaxis_MeTrfase"/>
</dbReference>
<feature type="binding site" evidence="6">
    <location>
        <position position="147"/>
    </location>
    <ligand>
        <name>S-adenosyl-L-methionine</name>
        <dbReference type="ChEBI" id="CHEBI:59789"/>
    </ligand>
</feature>
<comment type="caution">
    <text evidence="8">The sequence shown here is derived from an EMBL/GenBank/DDBJ whole genome shotgun (WGS) entry which is preliminary data.</text>
</comment>
<feature type="binding site" evidence="6">
    <location>
        <begin position="222"/>
        <end position="223"/>
    </location>
    <ligand>
        <name>S-adenosyl-L-methionine</name>
        <dbReference type="ChEBI" id="CHEBI:59789"/>
    </ligand>
</feature>
<feature type="binding site" evidence="6">
    <location>
        <position position="85"/>
    </location>
    <ligand>
        <name>S-adenosyl-L-methionine</name>
        <dbReference type="ChEBI" id="CHEBI:59789"/>
    </ligand>
</feature>
<dbReference type="InterPro" id="IPR026024">
    <property type="entry name" value="Chemotaxis_MeTrfase_CheR"/>
</dbReference>
<dbReference type="OrthoDB" id="9816309at2"/>
<reference evidence="8 9" key="1">
    <citation type="submission" date="2018-12" db="EMBL/GenBank/DDBJ databases">
        <authorList>
            <person name="Yang E."/>
        </authorList>
    </citation>
    <scope>NUCLEOTIDE SEQUENCE [LARGE SCALE GENOMIC DNA]</scope>
    <source>
        <strain evidence="8 9">SOD</strain>
    </source>
</reference>
<comment type="catalytic activity">
    <reaction evidence="1 5">
        <text>L-glutamyl-[protein] + S-adenosyl-L-methionine = [protein]-L-glutamate 5-O-methyl ester + S-adenosyl-L-homocysteine</text>
        <dbReference type="Rhea" id="RHEA:24452"/>
        <dbReference type="Rhea" id="RHEA-COMP:10208"/>
        <dbReference type="Rhea" id="RHEA-COMP:10311"/>
        <dbReference type="ChEBI" id="CHEBI:29973"/>
        <dbReference type="ChEBI" id="CHEBI:57856"/>
        <dbReference type="ChEBI" id="CHEBI:59789"/>
        <dbReference type="ChEBI" id="CHEBI:82795"/>
        <dbReference type="EC" id="2.1.1.80"/>
    </reaction>
</comment>
<dbReference type="RefSeq" id="WP_126072663.1">
    <property type="nucleotide sequence ID" value="NZ_CP051166.1"/>
</dbReference>
<organism evidence="8 9">
    <name type="scientific">Massilia atriviolacea</name>
    <dbReference type="NCBI Taxonomy" id="2495579"/>
    <lineage>
        <taxon>Bacteria</taxon>
        <taxon>Pseudomonadati</taxon>
        <taxon>Pseudomonadota</taxon>
        <taxon>Betaproteobacteria</taxon>
        <taxon>Burkholderiales</taxon>
        <taxon>Oxalobacteraceae</taxon>
        <taxon>Telluria group</taxon>
        <taxon>Massilia</taxon>
    </lineage>
</organism>
<dbReference type="InterPro" id="IPR022642">
    <property type="entry name" value="CheR_C"/>
</dbReference>
<sequence>MTRHSHQELRPGISQAEFVQFQRFIYDAAGITLSDAKKALVSGRLAKRLAHCGVASYGEYFRLLDSGSHKDEVQEAIDLLTTNETYFFREAKHFDLLRERALSPQRPRGEAFRVWSAACSSGEECYSIAMVLADCLGERPWEIMGSDICTKVLHKARIGHYPMERARHIPQPLLRKYCLKGQDAQEGTMLVEASLRRRVQFGQVNLNTALPQLGQFDMVFLRNVMIYFNGDTKRQVVDRIGALLKPHGCLVIGLAESLSDTGAMVKSLAPSIYVRA</sequence>
<accession>A0A430HRT3</accession>
<evidence type="ECO:0000313" key="8">
    <source>
        <dbReference type="EMBL" id="RSZ60248.1"/>
    </source>
</evidence>
<dbReference type="EC" id="2.1.1.80" evidence="5"/>
<evidence type="ECO:0000256" key="1">
    <source>
        <dbReference type="ARBA" id="ARBA00001541"/>
    </source>
</evidence>
<keyword evidence="4 5" id="KW-0949">S-adenosyl-L-methionine</keyword>
<protein>
    <recommendedName>
        <fullName evidence="5">Chemotaxis protein methyltransferase</fullName>
        <ecNumber evidence="5">2.1.1.80</ecNumber>
    </recommendedName>
</protein>
<dbReference type="Gene3D" id="3.40.50.150">
    <property type="entry name" value="Vaccinia Virus protein VP39"/>
    <property type="match status" value="1"/>
</dbReference>
<dbReference type="EMBL" id="RXLQ01000002">
    <property type="protein sequence ID" value="RSZ60248.1"/>
    <property type="molecule type" value="Genomic_DNA"/>
</dbReference>
<dbReference type="PANTHER" id="PTHR24422:SF26">
    <property type="entry name" value="CHEMOTAXIS PROTEIN METHYLTRANSFERASE"/>
    <property type="match status" value="1"/>
</dbReference>
<dbReference type="SMART" id="SM00138">
    <property type="entry name" value="MeTrc"/>
    <property type="match status" value="1"/>
</dbReference>
<evidence type="ECO:0000313" key="9">
    <source>
        <dbReference type="Proteomes" id="UP000278085"/>
    </source>
</evidence>